<gene>
    <name evidence="3" type="ORF">ABV408_18375</name>
</gene>
<name>A0AB74UDA7_9GAMM</name>
<feature type="transmembrane region" description="Helical" evidence="1">
    <location>
        <begin position="265"/>
        <end position="287"/>
    </location>
</feature>
<evidence type="ECO:0000256" key="1">
    <source>
        <dbReference type="SAM" id="Phobius"/>
    </source>
</evidence>
<evidence type="ECO:0000313" key="3">
    <source>
        <dbReference type="EMBL" id="XCJ79384.1"/>
    </source>
</evidence>
<feature type="transmembrane region" description="Helical" evidence="1">
    <location>
        <begin position="96"/>
        <end position="117"/>
    </location>
</feature>
<keyword evidence="1" id="KW-1133">Transmembrane helix</keyword>
<organism evidence="3">
    <name type="scientific">Salinicola endophyticus</name>
    <dbReference type="NCBI Taxonomy" id="1949083"/>
    <lineage>
        <taxon>Bacteria</taxon>
        <taxon>Pseudomonadati</taxon>
        <taxon>Pseudomonadota</taxon>
        <taxon>Gammaproteobacteria</taxon>
        <taxon>Oceanospirillales</taxon>
        <taxon>Halomonadaceae</taxon>
        <taxon>Salinicola</taxon>
    </lineage>
</organism>
<dbReference type="Pfam" id="PF20455">
    <property type="entry name" value="DUF6708"/>
    <property type="match status" value="1"/>
</dbReference>
<dbReference type="EMBL" id="CP159578">
    <property type="protein sequence ID" value="XCJ79384.1"/>
    <property type="molecule type" value="Genomic_DNA"/>
</dbReference>
<reference evidence="3" key="1">
    <citation type="submission" date="2024-06" db="EMBL/GenBank/DDBJ databases">
        <title>Complete genome of Salinicola endophyticus HNIBRBA4755.</title>
        <authorList>
            <person name="Shin S.Y."/>
            <person name="Kang H."/>
            <person name="Song J."/>
        </authorList>
    </citation>
    <scope>NUCLEOTIDE SEQUENCE</scope>
    <source>
        <strain evidence="3">HNIBRBA4755</strain>
    </source>
</reference>
<dbReference type="RefSeq" id="WP_353980319.1">
    <property type="nucleotide sequence ID" value="NZ_CP159578.1"/>
</dbReference>
<accession>A0AB74UDA7</accession>
<feature type="transmembrane region" description="Helical" evidence="1">
    <location>
        <begin position="67"/>
        <end position="90"/>
    </location>
</feature>
<dbReference type="AlphaFoldDB" id="A0AB74UDA7"/>
<feature type="domain" description="DUF6708" evidence="2">
    <location>
        <begin position="116"/>
        <end position="305"/>
    </location>
</feature>
<dbReference type="InterPro" id="IPR046554">
    <property type="entry name" value="DUF6708"/>
</dbReference>
<evidence type="ECO:0000259" key="2">
    <source>
        <dbReference type="Pfam" id="PF20455"/>
    </source>
</evidence>
<protein>
    <recommendedName>
        <fullName evidence="2">DUF6708 domain-containing protein</fullName>
    </recommendedName>
</protein>
<sequence>MKRRIQVLKSLGMIPKYQLELPADGKERRFSLDEPAADDARPTRLTLLYSNEVLAVADSEFERRGIYLSWCGFGGLVILLFFFALGGLPFYAHAPYWLTFAFALVTLPLAAAFWWLAWEEITGYAMSPVVFNRRTGNVHFFSIHDGQPVTYSWRRCTYCIVPKRAGGPEGRDYEVRGYVLNEYDGVMDSFSIGEEMINLGHVAGSMTERWLSYQFEYVRQFMTLQDISGLDAPKEDDYVSLKPSFRQAMEVVDPKVKSKSLVIKLLAVLMSVVTFIPKVVGGAGHYFCCKYCKVPQWSQEIIDECGPEIVLSNR</sequence>
<proteinExistence type="predicted"/>
<keyword evidence="1" id="KW-0472">Membrane</keyword>
<keyword evidence="1" id="KW-0812">Transmembrane</keyword>